<sequence>MSGTGRPELVIPDARGLRLGVVASTWHDEICAQLMERALAVAEASGAVASVARVTGAVELPVVAQELARSHDAVVALGVVIRGSTPHFDYVCRSVTDGLTRIALDEATPVAHGVLTTENEAQARDRDGHDGAAEDKGGEAVAAALGAAVTLRDLRAGR</sequence>
<feature type="active site" description="Proton donor" evidence="7">
    <location>
        <position position="87"/>
    </location>
</feature>
<dbReference type="InterPro" id="IPR034964">
    <property type="entry name" value="LS"/>
</dbReference>
<evidence type="ECO:0000256" key="2">
    <source>
        <dbReference type="ARBA" id="ARBA00007424"/>
    </source>
</evidence>
<dbReference type="Proteomes" id="UP000218810">
    <property type="component" value="Unassembled WGS sequence"/>
</dbReference>
<comment type="catalytic activity">
    <reaction evidence="6 7">
        <text>(2S)-2-hydroxy-3-oxobutyl phosphate + 5-amino-6-(D-ribitylamino)uracil = 6,7-dimethyl-8-(1-D-ribityl)lumazine + phosphate + 2 H2O + H(+)</text>
        <dbReference type="Rhea" id="RHEA:26152"/>
        <dbReference type="ChEBI" id="CHEBI:15377"/>
        <dbReference type="ChEBI" id="CHEBI:15378"/>
        <dbReference type="ChEBI" id="CHEBI:15934"/>
        <dbReference type="ChEBI" id="CHEBI:43474"/>
        <dbReference type="ChEBI" id="CHEBI:58201"/>
        <dbReference type="ChEBI" id="CHEBI:58830"/>
        <dbReference type="EC" id="2.5.1.78"/>
    </reaction>
</comment>
<feature type="binding site" evidence="7">
    <location>
        <begin position="79"/>
        <end position="81"/>
    </location>
    <ligand>
        <name>5-amino-6-(D-ribitylamino)uracil</name>
        <dbReference type="ChEBI" id="CHEBI:15934"/>
    </ligand>
</feature>
<evidence type="ECO:0000256" key="4">
    <source>
        <dbReference type="ARBA" id="ARBA00022619"/>
    </source>
</evidence>
<comment type="similarity">
    <text evidence="2 7">Belongs to the DMRL synthase family.</text>
</comment>
<protein>
    <recommendedName>
        <fullName evidence="3 7">6,7-dimethyl-8-ribityllumazine synthase</fullName>
        <shortName evidence="7">DMRL synthase</shortName>
        <shortName evidence="7">LS</shortName>
        <shortName evidence="7">Lumazine synthase</shortName>
        <ecNumber evidence="3 7">2.5.1.78</ecNumber>
    </recommendedName>
</protein>
<evidence type="ECO:0000256" key="5">
    <source>
        <dbReference type="ARBA" id="ARBA00022679"/>
    </source>
</evidence>
<dbReference type="CDD" id="cd09209">
    <property type="entry name" value="Lumazine_synthase-I"/>
    <property type="match status" value="1"/>
</dbReference>
<keyword evidence="9" id="KW-1185">Reference proteome</keyword>
<comment type="function">
    <text evidence="7">Catalyzes the formation of 6,7-dimethyl-8-ribityllumazine by condensation of 5-amino-6-(D-ribitylamino)uracil with 3,4-dihydroxy-2-butanone 4-phosphate. This is the penultimate step in the biosynthesis of riboflavin.</text>
</comment>
<evidence type="ECO:0000256" key="3">
    <source>
        <dbReference type="ARBA" id="ARBA00012664"/>
    </source>
</evidence>
<dbReference type="AlphaFoldDB" id="A0A2A2WUH7"/>
<dbReference type="RefSeq" id="WP_095716908.1">
    <property type="nucleotide sequence ID" value="NZ_NTGA01000002.1"/>
</dbReference>
<dbReference type="NCBIfam" id="TIGR00114">
    <property type="entry name" value="lumazine-synth"/>
    <property type="match status" value="1"/>
</dbReference>
<feature type="binding site" evidence="7">
    <location>
        <position position="26"/>
    </location>
    <ligand>
        <name>5-amino-6-(D-ribitylamino)uracil</name>
        <dbReference type="ChEBI" id="CHEBI:15934"/>
    </ligand>
</feature>
<keyword evidence="4 7" id="KW-0686">Riboflavin biosynthesis</keyword>
<reference evidence="9" key="1">
    <citation type="submission" date="2017-09" db="EMBL/GenBank/DDBJ databases">
        <authorList>
            <person name="Zhang Y."/>
            <person name="Huang X."/>
            <person name="Liu J."/>
            <person name="Lu L."/>
            <person name="Peng K."/>
        </authorList>
    </citation>
    <scope>NUCLEOTIDE SEQUENCE [LARGE SCALE GENOMIC DNA]</scope>
    <source>
        <strain evidence="9">S-XJ-1</strain>
    </source>
</reference>
<evidence type="ECO:0000256" key="6">
    <source>
        <dbReference type="ARBA" id="ARBA00048785"/>
    </source>
</evidence>
<name>A0A2A2WUH7_9ACTN</name>
<dbReference type="SUPFAM" id="SSF52121">
    <property type="entry name" value="Lumazine synthase"/>
    <property type="match status" value="1"/>
</dbReference>
<dbReference type="GO" id="GO:0005829">
    <property type="term" value="C:cytosol"/>
    <property type="evidence" value="ECO:0007669"/>
    <property type="project" value="TreeGrafter"/>
</dbReference>
<comment type="pathway">
    <text evidence="1 7">Cofactor biosynthesis; riboflavin biosynthesis; riboflavin from 2-hydroxy-3-oxobutyl phosphate and 5-amino-6-(D-ribitylamino)uracil: step 1/2.</text>
</comment>
<evidence type="ECO:0000256" key="7">
    <source>
        <dbReference type="HAMAP-Rule" id="MF_00178"/>
    </source>
</evidence>
<dbReference type="InterPro" id="IPR002180">
    <property type="entry name" value="LS/RS"/>
</dbReference>
<gene>
    <name evidence="7" type="primary">ribH</name>
    <name evidence="8" type="ORF">CEY15_01035</name>
</gene>
<dbReference type="PANTHER" id="PTHR21058">
    <property type="entry name" value="6,7-DIMETHYL-8-RIBITYLLUMAZINE SYNTHASE DMRL SYNTHASE LUMAZINE SYNTHASE"/>
    <property type="match status" value="1"/>
</dbReference>
<accession>A0A2A2WUH7</accession>
<evidence type="ECO:0000313" key="9">
    <source>
        <dbReference type="Proteomes" id="UP000218810"/>
    </source>
</evidence>
<dbReference type="Pfam" id="PF00885">
    <property type="entry name" value="DMRL_synthase"/>
    <property type="match status" value="1"/>
</dbReference>
<evidence type="ECO:0000313" key="8">
    <source>
        <dbReference type="EMBL" id="PAY24795.1"/>
    </source>
</evidence>
<proteinExistence type="inferred from homology"/>
<dbReference type="PANTHER" id="PTHR21058:SF0">
    <property type="entry name" value="6,7-DIMETHYL-8-RIBITYLLUMAZINE SYNTHASE"/>
    <property type="match status" value="1"/>
</dbReference>
<feature type="binding site" evidence="7">
    <location>
        <begin position="57"/>
        <end position="59"/>
    </location>
    <ligand>
        <name>5-amino-6-(D-ribitylamino)uracil</name>
        <dbReference type="ChEBI" id="CHEBI:15934"/>
    </ligand>
</feature>
<dbReference type="GO" id="GO:0009349">
    <property type="term" value="C:riboflavin synthase complex"/>
    <property type="evidence" value="ECO:0007669"/>
    <property type="project" value="UniProtKB-UniRule"/>
</dbReference>
<comment type="caution">
    <text evidence="8">The sequence shown here is derived from an EMBL/GenBank/DDBJ whole genome shotgun (WGS) entry which is preliminary data.</text>
</comment>
<feature type="binding site" evidence="7">
    <location>
        <begin position="84"/>
        <end position="85"/>
    </location>
    <ligand>
        <name>(2S)-2-hydroxy-3-oxobutyl phosphate</name>
        <dbReference type="ChEBI" id="CHEBI:58830"/>
    </ligand>
</feature>
<dbReference type="EMBL" id="NTGA01000002">
    <property type="protein sequence ID" value="PAY24795.1"/>
    <property type="molecule type" value="Genomic_DNA"/>
</dbReference>
<dbReference type="UniPathway" id="UPA00275">
    <property type="reaction ID" value="UER00404"/>
</dbReference>
<evidence type="ECO:0000256" key="1">
    <source>
        <dbReference type="ARBA" id="ARBA00004917"/>
    </source>
</evidence>
<keyword evidence="5 7" id="KW-0808">Transferase</keyword>
<dbReference type="GO" id="GO:0000906">
    <property type="term" value="F:6,7-dimethyl-8-ribityllumazine synthase activity"/>
    <property type="evidence" value="ECO:0007669"/>
    <property type="project" value="UniProtKB-UniRule"/>
</dbReference>
<dbReference type="InterPro" id="IPR036467">
    <property type="entry name" value="LS/RS_sf"/>
</dbReference>
<feature type="binding site" evidence="7">
    <location>
        <position position="112"/>
    </location>
    <ligand>
        <name>5-amino-6-(D-ribitylamino)uracil</name>
        <dbReference type="ChEBI" id="CHEBI:15934"/>
    </ligand>
</feature>
<dbReference type="EC" id="2.5.1.78" evidence="3 7"/>
<organism evidence="8 9">
    <name type="scientific">Dietzia natronolimnaea</name>
    <dbReference type="NCBI Taxonomy" id="161920"/>
    <lineage>
        <taxon>Bacteria</taxon>
        <taxon>Bacillati</taxon>
        <taxon>Actinomycetota</taxon>
        <taxon>Actinomycetes</taxon>
        <taxon>Mycobacteriales</taxon>
        <taxon>Dietziaceae</taxon>
        <taxon>Dietzia</taxon>
    </lineage>
</organism>
<dbReference type="Gene3D" id="3.40.50.960">
    <property type="entry name" value="Lumazine/riboflavin synthase"/>
    <property type="match status" value="1"/>
</dbReference>
<feature type="binding site" evidence="7">
    <location>
        <position position="126"/>
    </location>
    <ligand>
        <name>(2S)-2-hydroxy-3-oxobutyl phosphate</name>
        <dbReference type="ChEBI" id="CHEBI:58830"/>
    </ligand>
</feature>
<dbReference type="GO" id="GO:0009231">
    <property type="term" value="P:riboflavin biosynthetic process"/>
    <property type="evidence" value="ECO:0007669"/>
    <property type="project" value="UniProtKB-UniRule"/>
</dbReference>
<dbReference type="OrthoDB" id="9809709at2"/>
<dbReference type="HAMAP" id="MF_00178">
    <property type="entry name" value="Lumazine_synth"/>
    <property type="match status" value="1"/>
</dbReference>